<evidence type="ECO:0000313" key="3">
    <source>
        <dbReference type="Proteomes" id="UP000295375"/>
    </source>
</evidence>
<dbReference type="Proteomes" id="UP000295375">
    <property type="component" value="Unassembled WGS sequence"/>
</dbReference>
<protein>
    <submittedName>
        <fullName evidence="2">Uncharacterized protein</fullName>
    </submittedName>
</protein>
<gene>
    <name evidence="2" type="ORF">EV696_12424</name>
</gene>
<dbReference type="AlphaFoldDB" id="A0A4R6UEH1"/>
<keyword evidence="3" id="KW-1185">Reference proteome</keyword>
<keyword evidence="1" id="KW-1133">Transmembrane helix</keyword>
<reference evidence="2 3" key="1">
    <citation type="submission" date="2019-03" db="EMBL/GenBank/DDBJ databases">
        <title>Genomic Encyclopedia of Type Strains, Phase IV (KMG-IV): sequencing the most valuable type-strain genomes for metagenomic binning, comparative biology and taxonomic classification.</title>
        <authorList>
            <person name="Goeker M."/>
        </authorList>
    </citation>
    <scope>NUCLEOTIDE SEQUENCE [LARGE SCALE GENOMIC DNA]</scope>
    <source>
        <strain evidence="2 3">DSM 103792</strain>
    </source>
</reference>
<comment type="caution">
    <text evidence="2">The sequence shown here is derived from an EMBL/GenBank/DDBJ whole genome shotgun (WGS) entry which is preliminary data.</text>
</comment>
<organism evidence="2 3">
    <name type="scientific">Permianibacter aggregans</name>
    <dbReference type="NCBI Taxonomy" id="1510150"/>
    <lineage>
        <taxon>Bacteria</taxon>
        <taxon>Pseudomonadati</taxon>
        <taxon>Pseudomonadota</taxon>
        <taxon>Gammaproteobacteria</taxon>
        <taxon>Pseudomonadales</taxon>
        <taxon>Pseudomonadaceae</taxon>
        <taxon>Permianibacter</taxon>
    </lineage>
</organism>
<dbReference type="EMBL" id="SNYM01000024">
    <property type="protein sequence ID" value="TDQ44542.1"/>
    <property type="molecule type" value="Genomic_DNA"/>
</dbReference>
<proteinExistence type="predicted"/>
<sequence length="136" mass="15497">MEIAFAMNALFYLFEAAPFAESKMERQLQQFMVLREQKIAVTKNHEAFPIVFVLRSLYPITKRRLSWLSVATSAAVLGLLTYAGFQPDAALPGWLMLIILLLSLTLVPFWTYISYQRYSRLIAKATASLQTMIDKG</sequence>
<keyword evidence="1" id="KW-0472">Membrane</keyword>
<evidence type="ECO:0000313" key="2">
    <source>
        <dbReference type="EMBL" id="TDQ44542.1"/>
    </source>
</evidence>
<evidence type="ECO:0000256" key="1">
    <source>
        <dbReference type="SAM" id="Phobius"/>
    </source>
</evidence>
<name>A0A4R6UEH1_9GAMM</name>
<accession>A0A4R6UEH1</accession>
<keyword evidence="1" id="KW-0812">Transmembrane</keyword>
<feature type="transmembrane region" description="Helical" evidence="1">
    <location>
        <begin position="91"/>
        <end position="113"/>
    </location>
</feature>
<feature type="transmembrane region" description="Helical" evidence="1">
    <location>
        <begin position="65"/>
        <end position="85"/>
    </location>
</feature>